<keyword evidence="2" id="KW-0732">Signal</keyword>
<dbReference type="OrthoDB" id="10571083at2759"/>
<comment type="caution">
    <text evidence="3">The sequence shown here is derived from an EMBL/GenBank/DDBJ whole genome shotgun (WGS) entry which is preliminary data.</text>
</comment>
<feature type="region of interest" description="Disordered" evidence="1">
    <location>
        <begin position="157"/>
        <end position="202"/>
    </location>
</feature>
<evidence type="ECO:0000256" key="1">
    <source>
        <dbReference type="SAM" id="MobiDB-lite"/>
    </source>
</evidence>
<dbReference type="Proteomes" id="UP000242188">
    <property type="component" value="Unassembled WGS sequence"/>
</dbReference>
<organism evidence="3 4">
    <name type="scientific">Mizuhopecten yessoensis</name>
    <name type="common">Japanese scallop</name>
    <name type="synonym">Patinopecten yessoensis</name>
    <dbReference type="NCBI Taxonomy" id="6573"/>
    <lineage>
        <taxon>Eukaryota</taxon>
        <taxon>Metazoa</taxon>
        <taxon>Spiralia</taxon>
        <taxon>Lophotrochozoa</taxon>
        <taxon>Mollusca</taxon>
        <taxon>Bivalvia</taxon>
        <taxon>Autobranchia</taxon>
        <taxon>Pteriomorphia</taxon>
        <taxon>Pectinida</taxon>
        <taxon>Pectinoidea</taxon>
        <taxon>Pectinidae</taxon>
        <taxon>Mizuhopecten</taxon>
    </lineage>
</organism>
<feature type="region of interest" description="Disordered" evidence="1">
    <location>
        <begin position="442"/>
        <end position="476"/>
    </location>
</feature>
<name>A0A210QXM3_MIZYE</name>
<feature type="region of interest" description="Disordered" evidence="1">
    <location>
        <begin position="268"/>
        <end position="377"/>
    </location>
</feature>
<accession>A0A210QXM3</accession>
<proteinExistence type="predicted"/>
<feature type="compositionally biased region" description="Polar residues" evidence="1">
    <location>
        <begin position="175"/>
        <end position="198"/>
    </location>
</feature>
<gene>
    <name evidence="3" type="ORF">KP79_PYT22930</name>
</gene>
<feature type="region of interest" description="Disordered" evidence="1">
    <location>
        <begin position="110"/>
        <end position="145"/>
    </location>
</feature>
<evidence type="ECO:0000313" key="4">
    <source>
        <dbReference type="Proteomes" id="UP000242188"/>
    </source>
</evidence>
<feature type="compositionally biased region" description="Polar residues" evidence="1">
    <location>
        <begin position="363"/>
        <end position="372"/>
    </location>
</feature>
<feature type="compositionally biased region" description="Polar residues" evidence="1">
    <location>
        <begin position="442"/>
        <end position="452"/>
    </location>
</feature>
<feature type="signal peptide" evidence="2">
    <location>
        <begin position="1"/>
        <end position="24"/>
    </location>
</feature>
<feature type="compositionally biased region" description="Basic and acidic residues" evidence="1">
    <location>
        <begin position="302"/>
        <end position="327"/>
    </location>
</feature>
<dbReference type="AlphaFoldDB" id="A0A210QXM3"/>
<evidence type="ECO:0000256" key="2">
    <source>
        <dbReference type="SAM" id="SignalP"/>
    </source>
</evidence>
<evidence type="ECO:0000313" key="3">
    <source>
        <dbReference type="EMBL" id="OWF53463.1"/>
    </source>
</evidence>
<feature type="chain" id="PRO_5012826530" evidence="2">
    <location>
        <begin position="25"/>
        <end position="476"/>
    </location>
</feature>
<keyword evidence="4" id="KW-1185">Reference proteome</keyword>
<reference evidence="3 4" key="1">
    <citation type="journal article" date="2017" name="Nat. Ecol. Evol.">
        <title>Scallop genome provides insights into evolution of bilaterian karyotype and development.</title>
        <authorList>
            <person name="Wang S."/>
            <person name="Zhang J."/>
            <person name="Jiao W."/>
            <person name="Li J."/>
            <person name="Xun X."/>
            <person name="Sun Y."/>
            <person name="Guo X."/>
            <person name="Huan P."/>
            <person name="Dong B."/>
            <person name="Zhang L."/>
            <person name="Hu X."/>
            <person name="Sun X."/>
            <person name="Wang J."/>
            <person name="Zhao C."/>
            <person name="Wang Y."/>
            <person name="Wang D."/>
            <person name="Huang X."/>
            <person name="Wang R."/>
            <person name="Lv J."/>
            <person name="Li Y."/>
            <person name="Zhang Z."/>
            <person name="Liu B."/>
            <person name="Lu W."/>
            <person name="Hui Y."/>
            <person name="Liang J."/>
            <person name="Zhou Z."/>
            <person name="Hou R."/>
            <person name="Li X."/>
            <person name="Liu Y."/>
            <person name="Li H."/>
            <person name="Ning X."/>
            <person name="Lin Y."/>
            <person name="Zhao L."/>
            <person name="Xing Q."/>
            <person name="Dou J."/>
            <person name="Li Y."/>
            <person name="Mao J."/>
            <person name="Guo H."/>
            <person name="Dou H."/>
            <person name="Li T."/>
            <person name="Mu C."/>
            <person name="Jiang W."/>
            <person name="Fu Q."/>
            <person name="Fu X."/>
            <person name="Miao Y."/>
            <person name="Liu J."/>
            <person name="Yu Q."/>
            <person name="Li R."/>
            <person name="Liao H."/>
            <person name="Li X."/>
            <person name="Kong Y."/>
            <person name="Jiang Z."/>
            <person name="Chourrout D."/>
            <person name="Li R."/>
            <person name="Bao Z."/>
        </authorList>
    </citation>
    <scope>NUCLEOTIDE SEQUENCE [LARGE SCALE GENOMIC DNA]</scope>
    <source>
        <strain evidence="3 4">PY_sf001</strain>
    </source>
</reference>
<sequence>MANLVTLPALVLFVLCVGVGYVAAIAQKKVAEIAPLDSTKTSLNNELAATKPEVASFTMMDRMMKSLKEKNKDAPNKLSDFSPLLAKIIQGLSDRSKHGHDASLMSNSLAKHDGKASSMTSTHTDHGHYTSISASRKQDNPEGRLTAQSSIADIMAHLNSGPSKDSSPSSSGQSERAQTFTGSDGHQPTSGTSTSHIATPTFDYPLHTTSGSEATAVALPNGMKSIGIQLKVALDLLETSATTLTSASNIIRKVVTDTSMLEHLKGAATSGTLTGNGHEPSGTTHGDKSVSERNGGPTSGNKHKEEKINEWHPSGSRREGSIVDNRHLSPWQSGFGETVPVERGSIHSPVRQGPVSEKDFVKSGTSSLQPNTKDQDKFKHPLDYPFQAEPYPNIPGNDGKSPNMMSPHPGIDMHSFQGSMMTQFESPVPMQHSMPMAMPNQGFPSGPNQPNFGSGPGPALNRGFMPPGNPRSFMQG</sequence>
<dbReference type="EMBL" id="NEDP02001340">
    <property type="protein sequence ID" value="OWF53463.1"/>
    <property type="molecule type" value="Genomic_DNA"/>
</dbReference>
<feature type="compositionally biased region" description="Low complexity" evidence="1">
    <location>
        <begin position="160"/>
        <end position="174"/>
    </location>
</feature>
<protein>
    <submittedName>
        <fullName evidence="3">Uncharacterized protein</fullName>
    </submittedName>
</protein>